<dbReference type="SUPFAM" id="SSF53822">
    <property type="entry name" value="Periplasmic binding protein-like I"/>
    <property type="match status" value="1"/>
</dbReference>
<evidence type="ECO:0000313" key="1">
    <source>
        <dbReference type="EMBL" id="TWI58551.1"/>
    </source>
</evidence>
<evidence type="ECO:0000313" key="2">
    <source>
        <dbReference type="Proteomes" id="UP000316905"/>
    </source>
</evidence>
<dbReference type="RefSeq" id="WP_145136842.1">
    <property type="nucleotide sequence ID" value="NZ_VLKY01000001.1"/>
</dbReference>
<dbReference type="InterPro" id="IPR028082">
    <property type="entry name" value="Peripla_BP_I"/>
</dbReference>
<protein>
    <submittedName>
        <fullName evidence="1">Branched-chain amino acid transport system substrate-binding protein</fullName>
    </submittedName>
</protein>
<dbReference type="Proteomes" id="UP000316905">
    <property type="component" value="Unassembled WGS sequence"/>
</dbReference>
<comment type="caution">
    <text evidence="1">The sequence shown here is derived from an EMBL/GenBank/DDBJ whole genome shotgun (WGS) entry which is preliminary data.</text>
</comment>
<proteinExistence type="predicted"/>
<accession>A0A562QP63</accession>
<reference evidence="1 2" key="1">
    <citation type="journal article" date="2015" name="Stand. Genomic Sci.">
        <title>Genomic Encyclopedia of Bacterial and Archaeal Type Strains, Phase III: the genomes of soil and plant-associated and newly described type strains.</title>
        <authorList>
            <person name="Whitman W.B."/>
            <person name="Woyke T."/>
            <person name="Klenk H.P."/>
            <person name="Zhou Y."/>
            <person name="Lilburn T.G."/>
            <person name="Beck B.J."/>
            <person name="De Vos P."/>
            <person name="Vandamme P."/>
            <person name="Eisen J.A."/>
            <person name="Garrity G."/>
            <person name="Hugenholtz P."/>
            <person name="Kyrpides N.C."/>
        </authorList>
    </citation>
    <scope>NUCLEOTIDE SEQUENCE [LARGE SCALE GENOMIC DNA]</scope>
    <source>
        <strain evidence="1 2">CGMCC 1.6858</strain>
    </source>
</reference>
<organism evidence="1 2">
    <name type="scientific">Pseudomonas duriflava</name>
    <dbReference type="NCBI Taxonomy" id="459528"/>
    <lineage>
        <taxon>Bacteria</taxon>
        <taxon>Pseudomonadati</taxon>
        <taxon>Pseudomonadota</taxon>
        <taxon>Gammaproteobacteria</taxon>
        <taxon>Pseudomonadales</taxon>
        <taxon>Pseudomonadaceae</taxon>
        <taxon>Pseudomonas</taxon>
    </lineage>
</organism>
<dbReference type="OrthoDB" id="5288800at2"/>
<gene>
    <name evidence="1" type="ORF">IQ22_00257</name>
</gene>
<dbReference type="AlphaFoldDB" id="A0A562QP63"/>
<dbReference type="EMBL" id="VLKY01000001">
    <property type="protein sequence ID" value="TWI58551.1"/>
    <property type="molecule type" value="Genomic_DNA"/>
</dbReference>
<dbReference type="Gene3D" id="3.40.50.2300">
    <property type="match status" value="2"/>
</dbReference>
<sequence>MRDTVSIGALLSTDGTYHWMGHNALTGARHAVIELNEQGHLDFELRLEHVNPKGRLECYGKALVALQSKGIRHVFGPITSASRKDIIPNLEQGGSLLWYSCPYEGFESSESVIYNGPCPNQTLLPLLRYALDAFGGQAFLIGSNYVWGWESNRLAQEVLDAASGVVCGEKYVNLGVTAFAELIDALVSQPPAFVLNTLVGESSHAFLRQLDRACTIRGLALPVLSCNLTEGELAGIGIMQTLRLLSCGPFFEAVDPIFIQQQYLRHGPHPYSHYYASTYAAVHLFAEAYQRSGSDAPEAICAALYTAPVQTALGDLEVSPRNNHTSLPCYIAELQGSQFIILHAEPGMQPADPYLTATDLSEFRTCRKLTPARHLRIVK</sequence>
<dbReference type="PANTHER" id="PTHR47628:SF1">
    <property type="entry name" value="ALIPHATIC AMIDASE EXPRESSION-REGULATING PROTEIN"/>
    <property type="match status" value="1"/>
</dbReference>
<name>A0A562QP63_9PSED</name>
<dbReference type="PANTHER" id="PTHR47628">
    <property type="match status" value="1"/>
</dbReference>
<dbReference type="Pfam" id="PF13433">
    <property type="entry name" value="Peripla_BP_5"/>
    <property type="match status" value="1"/>
</dbReference>
<keyword evidence="2" id="KW-1185">Reference proteome</keyword>